<dbReference type="Proteomes" id="UP000501705">
    <property type="component" value="Chromosome"/>
</dbReference>
<evidence type="ECO:0000313" key="2">
    <source>
        <dbReference type="Proteomes" id="UP000501705"/>
    </source>
</evidence>
<organism evidence="1 2">
    <name type="scientific">Nocardia brasiliensis</name>
    <dbReference type="NCBI Taxonomy" id="37326"/>
    <lineage>
        <taxon>Bacteria</taxon>
        <taxon>Bacillati</taxon>
        <taxon>Actinomycetota</taxon>
        <taxon>Actinomycetes</taxon>
        <taxon>Mycobacteriales</taxon>
        <taxon>Nocardiaceae</taxon>
        <taxon>Nocardia</taxon>
    </lineage>
</organism>
<proteinExistence type="predicted"/>
<name>A0A6G9Y112_NOCBR</name>
<sequence length="79" mass="8647">MKPTKQHRDCCSHCGAPVPNGAAYSYCVAGAMDAFGLSRSKIYELARNEVVTVRYEGTKLLVLGESLRRYIDALPAVRA</sequence>
<dbReference type="EMBL" id="CP046171">
    <property type="protein sequence ID" value="QIS06806.1"/>
    <property type="molecule type" value="Genomic_DNA"/>
</dbReference>
<accession>A0A6G9Y112</accession>
<evidence type="ECO:0008006" key="3">
    <source>
        <dbReference type="Google" id="ProtNLM"/>
    </source>
</evidence>
<dbReference type="RefSeq" id="WP_167465819.1">
    <property type="nucleotide sequence ID" value="NZ_CP046171.1"/>
</dbReference>
<protein>
    <recommendedName>
        <fullName evidence="3">Helix-turn-helix domain-containing protein</fullName>
    </recommendedName>
</protein>
<dbReference type="AlphaFoldDB" id="A0A6G9Y112"/>
<gene>
    <name evidence="1" type="ORF">F5X71_34855</name>
</gene>
<reference evidence="1 2" key="1">
    <citation type="journal article" date="2019" name="ACS Chem. Biol.">
        <title>Identification and Mobilization of a Cryptic Antibiotic Biosynthesis Gene Locus from a Human-Pathogenic Nocardia Isolate.</title>
        <authorList>
            <person name="Herisse M."/>
            <person name="Ishida K."/>
            <person name="Porter J.L."/>
            <person name="Howden B."/>
            <person name="Hertweck C."/>
            <person name="Stinear T.P."/>
            <person name="Pidot S.J."/>
        </authorList>
    </citation>
    <scope>NUCLEOTIDE SEQUENCE [LARGE SCALE GENOMIC DNA]</scope>
    <source>
        <strain evidence="1 2">AUSMDU00024985</strain>
    </source>
</reference>
<evidence type="ECO:0000313" key="1">
    <source>
        <dbReference type="EMBL" id="QIS06806.1"/>
    </source>
</evidence>